<dbReference type="GO" id="GO:0016757">
    <property type="term" value="F:glycosyltransferase activity"/>
    <property type="evidence" value="ECO:0007669"/>
    <property type="project" value="UniProtKB-KW"/>
</dbReference>
<dbReference type="AlphaFoldDB" id="A0A6S7A519"/>
<keyword evidence="3" id="KW-1185">Reference proteome</keyword>
<protein>
    <submittedName>
        <fullName evidence="2">UDP-Glc:alpha-D-GlcNAc-diphosphoundecaprenol beta-1,3-glucosyltransferase WfgD</fullName>
        <ecNumber evidence="2">2.4.1.305</ecNumber>
    </submittedName>
</protein>
<dbReference type="InterPro" id="IPR001173">
    <property type="entry name" value="Glyco_trans_2-like"/>
</dbReference>
<dbReference type="EMBL" id="CADIJQ010000005">
    <property type="protein sequence ID" value="CAB3713647.1"/>
    <property type="molecule type" value="Genomic_DNA"/>
</dbReference>
<organism evidence="2 3">
    <name type="scientific">Achromobacter kerstersii</name>
    <dbReference type="NCBI Taxonomy" id="1353890"/>
    <lineage>
        <taxon>Bacteria</taxon>
        <taxon>Pseudomonadati</taxon>
        <taxon>Pseudomonadota</taxon>
        <taxon>Betaproteobacteria</taxon>
        <taxon>Burkholderiales</taxon>
        <taxon>Alcaligenaceae</taxon>
        <taxon>Achromobacter</taxon>
    </lineage>
</organism>
<dbReference type="PANTHER" id="PTHR43685:SF2">
    <property type="entry name" value="GLYCOSYLTRANSFERASE 2-LIKE DOMAIN-CONTAINING PROTEIN"/>
    <property type="match status" value="1"/>
</dbReference>
<dbReference type="Pfam" id="PF00535">
    <property type="entry name" value="Glycos_transf_2"/>
    <property type="match status" value="1"/>
</dbReference>
<dbReference type="SUPFAM" id="SSF53448">
    <property type="entry name" value="Nucleotide-diphospho-sugar transferases"/>
    <property type="match status" value="1"/>
</dbReference>
<dbReference type="EC" id="2.4.1.305" evidence="2"/>
<dbReference type="InterPro" id="IPR050834">
    <property type="entry name" value="Glycosyltransf_2"/>
</dbReference>
<dbReference type="Proteomes" id="UP000494269">
    <property type="component" value="Unassembled WGS sequence"/>
</dbReference>
<keyword evidence="2" id="KW-0808">Transferase</keyword>
<proteinExistence type="predicted"/>
<dbReference type="CDD" id="cd00761">
    <property type="entry name" value="Glyco_tranf_GTA_type"/>
    <property type="match status" value="1"/>
</dbReference>
<evidence type="ECO:0000313" key="2">
    <source>
        <dbReference type="EMBL" id="CAB3713647.1"/>
    </source>
</evidence>
<sequence>MAFETRPVVSIVMPAYNAGQFIVDAITSVLSQTYEAWELLVVDDASVDNTAALVEAFQQDDPRIQYRRNSTNMGVVHSRNCALAMASGQYVAFLDADDVWAPFKLERQVSFMQETGVPISYGDYFRIDGDGRVVGKVLAPRVLRYEDMLRSNFIGNLTGIFRRADLVSLKFEDIKHEDYLFWLRALERSGVARATPSSEPLAKYRVSASSLSANKLKAARWQWGIYRSGLGLSVFRSAFFFLCYAWHAVMKRGVWRKLNHD</sequence>
<dbReference type="InterPro" id="IPR029044">
    <property type="entry name" value="Nucleotide-diphossugar_trans"/>
</dbReference>
<reference evidence="2 3" key="1">
    <citation type="submission" date="2020-04" db="EMBL/GenBank/DDBJ databases">
        <authorList>
            <person name="De Canck E."/>
        </authorList>
    </citation>
    <scope>NUCLEOTIDE SEQUENCE [LARGE SCALE GENOMIC DNA]</scope>
    <source>
        <strain evidence="2 3">LMG 3441</strain>
    </source>
</reference>
<dbReference type="PANTHER" id="PTHR43685">
    <property type="entry name" value="GLYCOSYLTRANSFERASE"/>
    <property type="match status" value="1"/>
</dbReference>
<accession>A0A6S7A519</accession>
<dbReference type="Gene3D" id="3.90.550.10">
    <property type="entry name" value="Spore Coat Polysaccharide Biosynthesis Protein SpsA, Chain A"/>
    <property type="match status" value="1"/>
</dbReference>
<dbReference type="RefSeq" id="WP_175170373.1">
    <property type="nucleotide sequence ID" value="NZ_CADIJQ010000005.1"/>
</dbReference>
<gene>
    <name evidence="2" type="primary">wfgD</name>
    <name evidence="2" type="ORF">LMG3441_03278</name>
</gene>
<name>A0A6S7A519_9BURK</name>
<keyword evidence="2" id="KW-0328">Glycosyltransferase</keyword>
<feature type="domain" description="Glycosyltransferase 2-like" evidence="1">
    <location>
        <begin position="10"/>
        <end position="140"/>
    </location>
</feature>
<evidence type="ECO:0000313" key="3">
    <source>
        <dbReference type="Proteomes" id="UP000494269"/>
    </source>
</evidence>
<evidence type="ECO:0000259" key="1">
    <source>
        <dbReference type="Pfam" id="PF00535"/>
    </source>
</evidence>